<organism evidence="5 6">
    <name type="scientific">Spiroplasma poulsonii</name>
    <dbReference type="NCBI Taxonomy" id="2138"/>
    <lineage>
        <taxon>Bacteria</taxon>
        <taxon>Bacillati</taxon>
        <taxon>Mycoplasmatota</taxon>
        <taxon>Mollicutes</taxon>
        <taxon>Entomoplasmatales</taxon>
        <taxon>Spiroplasmataceae</taxon>
        <taxon>Spiroplasma</taxon>
    </lineage>
</organism>
<dbReference type="STRING" id="2138.SMSRO_v1c09220"/>
<dbReference type="AlphaFoldDB" id="A0A2P6FCQ1"/>
<dbReference type="Proteomes" id="UP000031565">
    <property type="component" value="Unassembled WGS sequence"/>
</dbReference>
<dbReference type="InterPro" id="IPR029063">
    <property type="entry name" value="SAM-dependent_MTases_sf"/>
</dbReference>
<evidence type="ECO:0000256" key="4">
    <source>
        <dbReference type="SAM" id="Phobius"/>
    </source>
</evidence>
<feature type="transmembrane region" description="Helical" evidence="4">
    <location>
        <begin position="141"/>
        <end position="161"/>
    </location>
</feature>
<dbReference type="EMBL" id="JTLV02000001">
    <property type="protein sequence ID" value="PQM31154.1"/>
    <property type="molecule type" value="Genomic_DNA"/>
</dbReference>
<keyword evidence="6" id="KW-1185">Reference proteome</keyword>
<evidence type="ECO:0000313" key="5">
    <source>
        <dbReference type="EMBL" id="PQM31154.1"/>
    </source>
</evidence>
<evidence type="ECO:0000256" key="3">
    <source>
        <dbReference type="ARBA" id="ARBA00022747"/>
    </source>
</evidence>
<dbReference type="RefSeq" id="WP_052443478.1">
    <property type="nucleotide sequence ID" value="NZ_CM020866.1"/>
</dbReference>
<reference evidence="5 6" key="1">
    <citation type="journal article" date="2015" name="MBio">
        <title>Genome sequence of the Drosophila melanogaster male-killing Spiroplasma strain MSRO endosymbiont.</title>
        <authorList>
            <person name="Paredes J.C."/>
            <person name="Herren J.K."/>
            <person name="Schupfer F."/>
            <person name="Marin R."/>
            <person name="Claverol S."/>
            <person name="Kuo C.H."/>
            <person name="Lemaitre B."/>
            <person name="Beven L."/>
        </authorList>
    </citation>
    <scope>NUCLEOTIDE SEQUENCE [LARGE SCALE GENOMIC DNA]</scope>
    <source>
        <strain evidence="5 6">MSRO</strain>
    </source>
</reference>
<dbReference type="GO" id="GO:0008168">
    <property type="term" value="F:methyltransferase activity"/>
    <property type="evidence" value="ECO:0007669"/>
    <property type="project" value="UniProtKB-KW"/>
</dbReference>
<dbReference type="OrthoDB" id="9813719at2"/>
<evidence type="ECO:0000256" key="1">
    <source>
        <dbReference type="ARBA" id="ARBA00022603"/>
    </source>
</evidence>
<keyword evidence="2" id="KW-0808">Transferase</keyword>
<dbReference type="Gene3D" id="3.90.120.10">
    <property type="entry name" value="DNA Methylase, subunit A, domain 2"/>
    <property type="match status" value="1"/>
</dbReference>
<keyword evidence="4" id="KW-0472">Membrane</keyword>
<dbReference type="GO" id="GO:0009307">
    <property type="term" value="P:DNA restriction-modification system"/>
    <property type="evidence" value="ECO:0007669"/>
    <property type="project" value="UniProtKB-KW"/>
</dbReference>
<gene>
    <name evidence="5" type="ORF">SMSRO_SF009570</name>
</gene>
<dbReference type="Pfam" id="PF00145">
    <property type="entry name" value="DNA_methylase"/>
    <property type="match status" value="1"/>
</dbReference>
<dbReference type="GO" id="GO:0032259">
    <property type="term" value="P:methylation"/>
    <property type="evidence" value="ECO:0007669"/>
    <property type="project" value="UniProtKB-KW"/>
</dbReference>
<keyword evidence="4" id="KW-1133">Transmembrane helix</keyword>
<keyword evidence="1 5" id="KW-0489">Methyltransferase</keyword>
<evidence type="ECO:0000313" key="6">
    <source>
        <dbReference type="Proteomes" id="UP000031565"/>
    </source>
</evidence>
<dbReference type="Gene3D" id="3.40.50.150">
    <property type="entry name" value="Vaccinia Virus protein VP39"/>
    <property type="match status" value="1"/>
</dbReference>
<dbReference type="SUPFAM" id="SSF53335">
    <property type="entry name" value="S-adenosyl-L-methionine-dependent methyltransferases"/>
    <property type="match status" value="1"/>
</dbReference>
<proteinExistence type="predicted"/>
<sequence>MPIKDYGNFIVLPRAKDGLLVNGSYNRFWKTGNNYMGTIAASNINKIIVDNHKLQEQDSSKILSFLIDEKKYFLRVLTPRECWLLMGFSNKDFNKASKVVSKTQLYKQAGNSIVVNVLEKKLYSNVSNRKEKLKMQNKRKVWWKWLLYPLTIIIGILLLVIPPILFLISLGIDCDFMFGDLLLHLFCLPFERKKMTKKNNIKNYFNNQQQHYRKKKNIY</sequence>
<keyword evidence="4" id="KW-0812">Transmembrane</keyword>
<evidence type="ECO:0000256" key="2">
    <source>
        <dbReference type="ARBA" id="ARBA00022679"/>
    </source>
</evidence>
<dbReference type="InterPro" id="IPR001525">
    <property type="entry name" value="C5_MeTfrase"/>
</dbReference>
<protein>
    <submittedName>
        <fullName evidence="5">DNA cytosine methylase</fullName>
    </submittedName>
</protein>
<name>A0A2P6FCQ1_9MOLU</name>
<comment type="caution">
    <text evidence="5">The sequence shown here is derived from an EMBL/GenBank/DDBJ whole genome shotgun (WGS) entry which is preliminary data.</text>
</comment>
<keyword evidence="3" id="KW-0680">Restriction system</keyword>
<accession>A0A2P6FCQ1</accession>